<proteinExistence type="predicted"/>
<sequence length="108" mass="12458">MTECDLVRPPISLQHRMFLRIEINFNADAPKDTEFWIRECDLEIEGADSPSTPQDFYHIPIIKPTSGRKLIKNPAMNKMVREKGTAKITYGYLIDLIAFPKLLVRVKP</sequence>
<dbReference type="AlphaFoldDB" id="A0A9P6UTP7"/>
<comment type="caution">
    <text evidence="1">The sequence shown here is derived from an EMBL/GenBank/DDBJ whole genome shotgun (WGS) entry which is preliminary data.</text>
</comment>
<name>A0A9P6UTP7_9FUNG</name>
<gene>
    <name evidence="1" type="ORF">BGZ99_005209</name>
</gene>
<dbReference type="Proteomes" id="UP000738325">
    <property type="component" value="Unassembled WGS sequence"/>
</dbReference>
<reference evidence="1" key="1">
    <citation type="journal article" date="2020" name="Fungal Divers.">
        <title>Resolving the Mortierellaceae phylogeny through synthesis of multi-gene phylogenetics and phylogenomics.</title>
        <authorList>
            <person name="Vandepol N."/>
            <person name="Liber J."/>
            <person name="Desiro A."/>
            <person name="Na H."/>
            <person name="Kennedy M."/>
            <person name="Barry K."/>
            <person name="Grigoriev I.V."/>
            <person name="Miller A.N."/>
            <person name="O'Donnell K."/>
            <person name="Stajich J.E."/>
            <person name="Bonito G."/>
        </authorList>
    </citation>
    <scope>NUCLEOTIDE SEQUENCE</scope>
    <source>
        <strain evidence="1">REB-010B</strain>
    </source>
</reference>
<evidence type="ECO:0000313" key="2">
    <source>
        <dbReference type="Proteomes" id="UP000738325"/>
    </source>
</evidence>
<accession>A0A9P6UTP7</accession>
<evidence type="ECO:0000313" key="1">
    <source>
        <dbReference type="EMBL" id="KAG0319280.1"/>
    </source>
</evidence>
<dbReference type="EMBL" id="JAAAIP010000331">
    <property type="protein sequence ID" value="KAG0319280.1"/>
    <property type="molecule type" value="Genomic_DNA"/>
</dbReference>
<protein>
    <submittedName>
        <fullName evidence="1">Uncharacterized protein</fullName>
    </submittedName>
</protein>
<keyword evidence="2" id="KW-1185">Reference proteome</keyword>
<organism evidence="1 2">
    <name type="scientific">Dissophora globulifera</name>
    <dbReference type="NCBI Taxonomy" id="979702"/>
    <lineage>
        <taxon>Eukaryota</taxon>
        <taxon>Fungi</taxon>
        <taxon>Fungi incertae sedis</taxon>
        <taxon>Mucoromycota</taxon>
        <taxon>Mortierellomycotina</taxon>
        <taxon>Mortierellomycetes</taxon>
        <taxon>Mortierellales</taxon>
        <taxon>Mortierellaceae</taxon>
        <taxon>Dissophora</taxon>
    </lineage>
</organism>